<dbReference type="PANTHER" id="PTHR34220">
    <property type="entry name" value="SENSOR HISTIDINE KINASE YPDA"/>
    <property type="match status" value="1"/>
</dbReference>
<evidence type="ECO:0000313" key="3">
    <source>
        <dbReference type="EMBL" id="GAA4108812.1"/>
    </source>
</evidence>
<dbReference type="InterPro" id="IPR019734">
    <property type="entry name" value="TPR_rpt"/>
</dbReference>
<keyword evidence="1" id="KW-1133">Transmembrane helix</keyword>
<protein>
    <recommendedName>
        <fullName evidence="2">Signal transduction histidine kinase internal region domain-containing protein</fullName>
    </recommendedName>
</protein>
<sequence>MRTKLLILCFFGASFIGIAQKESVEILFANRAYDSVISILTKKESKTELSMREFFLLTRSYGRTGQFSNGYVLASKMIEVAMQNKDTVSLLKAYNLKAEQITDLEKIKEGVKFCDSVIPFFREKDSIELMKLCFKCGVLYNYNDQPKKAYNTYLKITKKEYKNLPLYSSNFGLILASMRKEDEAIAYFEKSIQHYIDNNRLQRLNKPLMNIGRIYLLKQDWEQSKKFLDSAYKMLKFNNSSTLKEPIFENYYHLYQFQKKTEEAARFLDSIYINNESLLEQKVTEKINSIEAANEGETRLVKRVKIIDQQLSDFENKKLKGIIILLSILLVLLVILFAFIYKNINAAYQNAITEQRLRWSKMNPDFLFDSLSLLQNMITAREPKSIKYLSKFSKYLRLILESSRGNLISIQDELTAIGYYVALQQMKTDTLIDFTLHTDEELEDKEIYIPPMLIQPFIEKALENNDTTGIEKTTLTVTTSFINNQLICSIENRGSYLQKNTVINYTKDQETIKNIRKRLTIFSKKFKVFVDLKIENKNTDKQQGTKVILTLPYKEEL</sequence>
<dbReference type="InterPro" id="IPR050640">
    <property type="entry name" value="Bact_2-comp_sensor_kinase"/>
</dbReference>
<dbReference type="Proteomes" id="UP001500459">
    <property type="component" value="Unassembled WGS sequence"/>
</dbReference>
<evidence type="ECO:0000313" key="4">
    <source>
        <dbReference type="Proteomes" id="UP001500459"/>
    </source>
</evidence>
<dbReference type="Pfam" id="PF06580">
    <property type="entry name" value="His_kinase"/>
    <property type="match status" value="1"/>
</dbReference>
<evidence type="ECO:0000259" key="2">
    <source>
        <dbReference type="Pfam" id="PF06580"/>
    </source>
</evidence>
<reference evidence="4" key="1">
    <citation type="journal article" date="2019" name="Int. J. Syst. Evol. Microbiol.">
        <title>The Global Catalogue of Microorganisms (GCM) 10K type strain sequencing project: providing services to taxonomists for standard genome sequencing and annotation.</title>
        <authorList>
            <consortium name="The Broad Institute Genomics Platform"/>
            <consortium name="The Broad Institute Genome Sequencing Center for Infectious Disease"/>
            <person name="Wu L."/>
            <person name="Ma J."/>
        </authorList>
    </citation>
    <scope>NUCLEOTIDE SEQUENCE [LARGE SCALE GENOMIC DNA]</scope>
    <source>
        <strain evidence="4">JCM 17106</strain>
    </source>
</reference>
<organism evidence="3 4">
    <name type="scientific">Aquimarina addita</name>
    <dbReference type="NCBI Taxonomy" id="870485"/>
    <lineage>
        <taxon>Bacteria</taxon>
        <taxon>Pseudomonadati</taxon>
        <taxon>Bacteroidota</taxon>
        <taxon>Flavobacteriia</taxon>
        <taxon>Flavobacteriales</taxon>
        <taxon>Flavobacteriaceae</taxon>
        <taxon>Aquimarina</taxon>
    </lineage>
</organism>
<dbReference type="Gene3D" id="1.25.40.10">
    <property type="entry name" value="Tetratricopeptide repeat domain"/>
    <property type="match status" value="1"/>
</dbReference>
<dbReference type="SMART" id="SM00028">
    <property type="entry name" value="TPR"/>
    <property type="match status" value="3"/>
</dbReference>
<dbReference type="PANTHER" id="PTHR34220:SF7">
    <property type="entry name" value="SENSOR HISTIDINE KINASE YPDA"/>
    <property type="match status" value="1"/>
</dbReference>
<keyword evidence="1" id="KW-0472">Membrane</keyword>
<feature type="transmembrane region" description="Helical" evidence="1">
    <location>
        <begin position="321"/>
        <end position="341"/>
    </location>
</feature>
<dbReference type="InterPro" id="IPR011990">
    <property type="entry name" value="TPR-like_helical_dom_sf"/>
</dbReference>
<name>A0ABP7X9Z0_9FLAO</name>
<comment type="caution">
    <text evidence="3">The sequence shown here is derived from an EMBL/GenBank/DDBJ whole genome shotgun (WGS) entry which is preliminary data.</text>
</comment>
<keyword evidence="4" id="KW-1185">Reference proteome</keyword>
<accession>A0ABP7X9Z0</accession>
<dbReference type="RefSeq" id="WP_344924472.1">
    <property type="nucleotide sequence ID" value="NZ_BAABCW010000001.1"/>
</dbReference>
<feature type="domain" description="Signal transduction histidine kinase internal region" evidence="2">
    <location>
        <begin position="360"/>
        <end position="428"/>
    </location>
</feature>
<evidence type="ECO:0000256" key="1">
    <source>
        <dbReference type="SAM" id="Phobius"/>
    </source>
</evidence>
<dbReference type="SUPFAM" id="SSF48452">
    <property type="entry name" value="TPR-like"/>
    <property type="match status" value="1"/>
</dbReference>
<gene>
    <name evidence="3" type="ORF">GCM10022393_05150</name>
</gene>
<proteinExistence type="predicted"/>
<keyword evidence="1" id="KW-0812">Transmembrane</keyword>
<dbReference type="EMBL" id="BAABCW010000001">
    <property type="protein sequence ID" value="GAA4108812.1"/>
    <property type="molecule type" value="Genomic_DNA"/>
</dbReference>
<dbReference type="InterPro" id="IPR010559">
    <property type="entry name" value="Sig_transdc_His_kin_internal"/>
</dbReference>